<evidence type="ECO:0000256" key="1">
    <source>
        <dbReference type="ARBA" id="ARBA00006432"/>
    </source>
</evidence>
<comment type="caution">
    <text evidence="8">The sequence shown here is derived from an EMBL/GenBank/DDBJ whole genome shotgun (WGS) entry which is preliminary data.</text>
</comment>
<comment type="catalytic activity">
    <reaction evidence="3">
        <text>3-(methylsulfanyl)propanoate + ATP + CoA = 3-(methylsulfanyl)propanoyl-CoA + AMP + diphosphate</text>
        <dbReference type="Rhea" id="RHEA:43052"/>
        <dbReference type="ChEBI" id="CHEBI:30616"/>
        <dbReference type="ChEBI" id="CHEBI:33019"/>
        <dbReference type="ChEBI" id="CHEBI:49016"/>
        <dbReference type="ChEBI" id="CHEBI:57287"/>
        <dbReference type="ChEBI" id="CHEBI:82815"/>
        <dbReference type="ChEBI" id="CHEBI:456215"/>
        <dbReference type="EC" id="6.2.1.44"/>
    </reaction>
    <physiologicalReaction direction="left-to-right" evidence="3">
        <dbReference type="Rhea" id="RHEA:43053"/>
    </physiologicalReaction>
</comment>
<name>A0A420WRW9_9PROT</name>
<protein>
    <recommendedName>
        <fullName evidence="5">3-methylmercaptopropionyl-CoA ligase</fullName>
        <ecNumber evidence="4">6.2.1.44</ecNumber>
    </recommendedName>
</protein>
<organism evidence="8 9">
    <name type="scientific">Oceanibaculum indicum</name>
    <dbReference type="NCBI Taxonomy" id="526216"/>
    <lineage>
        <taxon>Bacteria</taxon>
        <taxon>Pseudomonadati</taxon>
        <taxon>Pseudomonadota</taxon>
        <taxon>Alphaproteobacteria</taxon>
        <taxon>Rhodospirillales</taxon>
        <taxon>Oceanibaculaceae</taxon>
        <taxon>Oceanibaculum</taxon>
    </lineage>
</organism>
<evidence type="ECO:0000259" key="6">
    <source>
        <dbReference type="Pfam" id="PF00501"/>
    </source>
</evidence>
<dbReference type="PANTHER" id="PTHR43767">
    <property type="entry name" value="LONG-CHAIN-FATTY-ACID--COA LIGASE"/>
    <property type="match status" value="1"/>
</dbReference>
<evidence type="ECO:0000256" key="3">
    <source>
        <dbReference type="ARBA" id="ARBA00051915"/>
    </source>
</evidence>
<dbReference type="FunFam" id="3.30.300.30:FF:000008">
    <property type="entry name" value="2,3-dihydroxybenzoate-AMP ligase"/>
    <property type="match status" value="1"/>
</dbReference>
<dbReference type="InterPro" id="IPR045851">
    <property type="entry name" value="AMP-bd_C_sf"/>
</dbReference>
<dbReference type="OrthoDB" id="9803968at2"/>
<keyword evidence="2" id="KW-0436">Ligase</keyword>
<evidence type="ECO:0000259" key="7">
    <source>
        <dbReference type="Pfam" id="PF13193"/>
    </source>
</evidence>
<dbReference type="AlphaFoldDB" id="A0A420WRW9"/>
<dbReference type="EC" id="6.2.1.44" evidence="4"/>
<feature type="domain" description="AMP-dependent synthetase/ligase" evidence="6">
    <location>
        <begin position="9"/>
        <end position="370"/>
    </location>
</feature>
<evidence type="ECO:0000256" key="4">
    <source>
        <dbReference type="ARBA" id="ARBA00066616"/>
    </source>
</evidence>
<dbReference type="PROSITE" id="PS00455">
    <property type="entry name" value="AMP_BINDING"/>
    <property type="match status" value="1"/>
</dbReference>
<comment type="similarity">
    <text evidence="1">Belongs to the ATP-dependent AMP-binding enzyme family.</text>
</comment>
<dbReference type="InterPro" id="IPR020845">
    <property type="entry name" value="AMP-binding_CS"/>
</dbReference>
<evidence type="ECO:0000256" key="2">
    <source>
        <dbReference type="ARBA" id="ARBA00022598"/>
    </source>
</evidence>
<dbReference type="PANTHER" id="PTHR43767:SF7">
    <property type="entry name" value="MEDIUM_LONG-CHAIN-FATTY-ACID--COA LIGASE FADD8"/>
    <property type="match status" value="1"/>
</dbReference>
<feature type="domain" description="AMP-binding enzyme C-terminal" evidence="7">
    <location>
        <begin position="420"/>
        <end position="495"/>
    </location>
</feature>
<dbReference type="Proteomes" id="UP000277424">
    <property type="component" value="Unassembled WGS sequence"/>
</dbReference>
<dbReference type="SUPFAM" id="SSF56801">
    <property type="entry name" value="Acetyl-CoA synthetase-like"/>
    <property type="match status" value="1"/>
</dbReference>
<dbReference type="Pfam" id="PF13193">
    <property type="entry name" value="AMP-binding_C"/>
    <property type="match status" value="1"/>
</dbReference>
<accession>A0A420WRW9</accession>
<dbReference type="InterPro" id="IPR042099">
    <property type="entry name" value="ANL_N_sf"/>
</dbReference>
<evidence type="ECO:0000313" key="9">
    <source>
        <dbReference type="Proteomes" id="UP000277424"/>
    </source>
</evidence>
<dbReference type="Pfam" id="PF00501">
    <property type="entry name" value="AMP-binding"/>
    <property type="match status" value="1"/>
</dbReference>
<proteinExistence type="inferred from homology"/>
<dbReference type="InterPro" id="IPR025110">
    <property type="entry name" value="AMP-bd_C"/>
</dbReference>
<evidence type="ECO:0000313" key="8">
    <source>
        <dbReference type="EMBL" id="RKQ73596.1"/>
    </source>
</evidence>
<dbReference type="InterPro" id="IPR050237">
    <property type="entry name" value="ATP-dep_AMP-bd_enzyme"/>
</dbReference>
<dbReference type="RefSeq" id="WP_121218568.1">
    <property type="nucleotide sequence ID" value="NZ_RBIG01000001.1"/>
</dbReference>
<dbReference type="EMBL" id="RBIG01000001">
    <property type="protein sequence ID" value="RKQ73596.1"/>
    <property type="molecule type" value="Genomic_DNA"/>
</dbReference>
<reference evidence="8 9" key="1">
    <citation type="submission" date="2018-10" db="EMBL/GenBank/DDBJ databases">
        <title>Comparative analysis of microorganisms from saline springs in Andes Mountain Range, Colombia.</title>
        <authorList>
            <person name="Rubin E."/>
        </authorList>
    </citation>
    <scope>NUCLEOTIDE SEQUENCE [LARGE SCALE GENOMIC DNA]</scope>
    <source>
        <strain evidence="8 9">USBA 36</strain>
    </source>
</reference>
<dbReference type="InterPro" id="IPR000873">
    <property type="entry name" value="AMP-dep_synth/lig_dom"/>
</dbReference>
<dbReference type="Gene3D" id="3.30.300.30">
    <property type="match status" value="1"/>
</dbReference>
<gene>
    <name evidence="8" type="ORF">BCL74_1385</name>
</gene>
<dbReference type="CDD" id="cd17631">
    <property type="entry name" value="FACL_FadD13-like"/>
    <property type="match status" value="1"/>
</dbReference>
<dbReference type="GO" id="GO:0016877">
    <property type="term" value="F:ligase activity, forming carbon-sulfur bonds"/>
    <property type="evidence" value="ECO:0007669"/>
    <property type="project" value="UniProtKB-ARBA"/>
</dbReference>
<evidence type="ECO:0000256" key="5">
    <source>
        <dbReference type="ARBA" id="ARBA00067668"/>
    </source>
</evidence>
<sequence length="510" mass="55081">MNLAGMLVRAAHRLGDHPALAQGPRTVLGFRDMARSVACVAGALQAMGLRPGDRVALAMKNCPDYVVLFYAIWHAGLAAVPINGKLHAREFQYILEHSGARLCFVTSDLEPMIAGLAGELPALERIICTGTAEHRRMVQADPVTMAAAGDDDLAWLFYTSGTTGRPKGAMLSHRNLRAMSLSYFVDIDAIAPGDSILHAAPLSHGSGLYMLPHMMMGATQVIPESGGFDPAEMADLIPHHRGLTLFAAPTMVKRLVNHPGIGGADLRNLKTIVYGGAPMYVADVKQALDVLGNKLAQLYGQGESPMTITGMTKAQYAMRDHPRWEQRIASAGQAQSVVEVRVVDADDNPLPPSEVGEIICRGDSVMLGYWNNPEATAKTLAGGWLHTGDMGSFDEDGYLSLHDRSKDVIISGGSNIYPREVEEVLLTHPQVAEVSVVGSPHADWGEEVVAFVVAREGGRVPEAELDALCLDNIARFKRPKRYLFIAALPKNNYGKILKTELRALLEKEGV</sequence>
<dbReference type="Gene3D" id="3.40.50.12780">
    <property type="entry name" value="N-terminal domain of ligase-like"/>
    <property type="match status" value="1"/>
</dbReference>